<dbReference type="PROSITE" id="PS51715">
    <property type="entry name" value="G_GB1_RHD3"/>
    <property type="match status" value="1"/>
</dbReference>
<reference evidence="6" key="1">
    <citation type="submission" date="2022-01" db="EMBL/GenBank/DDBJ databases">
        <authorList>
            <person name="King R."/>
        </authorList>
    </citation>
    <scope>NUCLEOTIDE SEQUENCE</scope>
</reference>
<feature type="domain" description="GB1/RHD3-type G" evidence="5">
    <location>
        <begin position="57"/>
        <end position="233"/>
    </location>
</feature>
<dbReference type="Pfam" id="PF02263">
    <property type="entry name" value="GBP"/>
    <property type="match status" value="1"/>
</dbReference>
<dbReference type="OrthoDB" id="7788754at2759"/>
<keyword evidence="7" id="KW-1185">Reference proteome</keyword>
<evidence type="ECO:0000256" key="1">
    <source>
        <dbReference type="ARBA" id="ARBA00022741"/>
    </source>
</evidence>
<dbReference type="GO" id="GO:0003924">
    <property type="term" value="F:GTPase activity"/>
    <property type="evidence" value="ECO:0007669"/>
    <property type="project" value="InterPro"/>
</dbReference>
<name>A0A9N9WPG5_9DIPT</name>
<gene>
    <name evidence="6" type="ORF">CHIRRI_LOCUS2873</name>
</gene>
<dbReference type="InterPro" id="IPR027417">
    <property type="entry name" value="P-loop_NTPase"/>
</dbReference>
<proteinExistence type="inferred from homology"/>
<evidence type="ECO:0000256" key="2">
    <source>
        <dbReference type="ARBA" id="ARBA00023134"/>
    </source>
</evidence>
<organism evidence="6 7">
    <name type="scientific">Chironomus riparius</name>
    <dbReference type="NCBI Taxonomy" id="315576"/>
    <lineage>
        <taxon>Eukaryota</taxon>
        <taxon>Metazoa</taxon>
        <taxon>Ecdysozoa</taxon>
        <taxon>Arthropoda</taxon>
        <taxon>Hexapoda</taxon>
        <taxon>Insecta</taxon>
        <taxon>Pterygota</taxon>
        <taxon>Neoptera</taxon>
        <taxon>Endopterygota</taxon>
        <taxon>Diptera</taxon>
        <taxon>Nematocera</taxon>
        <taxon>Chironomoidea</taxon>
        <taxon>Chironomidae</taxon>
        <taxon>Chironominae</taxon>
        <taxon>Chironomus</taxon>
    </lineage>
</organism>
<dbReference type="SUPFAM" id="SSF52540">
    <property type="entry name" value="P-loop containing nucleoside triphosphate hydrolases"/>
    <property type="match status" value="1"/>
</dbReference>
<dbReference type="Proteomes" id="UP001153620">
    <property type="component" value="Chromosome 1"/>
</dbReference>
<evidence type="ECO:0000256" key="3">
    <source>
        <dbReference type="PROSITE-ProRule" id="PRU01052"/>
    </source>
</evidence>
<evidence type="ECO:0000313" key="7">
    <source>
        <dbReference type="Proteomes" id="UP001153620"/>
    </source>
</evidence>
<keyword evidence="1" id="KW-0547">Nucleotide-binding</keyword>
<reference evidence="6" key="2">
    <citation type="submission" date="2022-10" db="EMBL/GenBank/DDBJ databases">
        <authorList>
            <consortium name="ENA_rothamsted_submissions"/>
            <consortium name="culmorum"/>
            <person name="King R."/>
        </authorList>
    </citation>
    <scope>NUCLEOTIDE SEQUENCE</scope>
</reference>
<feature type="signal peptide" evidence="4">
    <location>
        <begin position="1"/>
        <end position="21"/>
    </location>
</feature>
<evidence type="ECO:0000259" key="5">
    <source>
        <dbReference type="PROSITE" id="PS51715"/>
    </source>
</evidence>
<accession>A0A9N9WPG5</accession>
<dbReference type="InterPro" id="IPR015894">
    <property type="entry name" value="Guanylate-bd_N"/>
</dbReference>
<sequence length="507" mass="58703">MNILYFSLFILVGSIISLINAHQQHPHGQQISVQLSEELNSANNKLNGIFAHPEIENRKVVVLSIAGAYRKGKSFFLNYCLRFLYANYRSINTLNQPFVKNHNWWGRDDEPLLGFSWKHGSDPDTKGILFWSDIFLHEENGEKIAIILMDTQGIFGFEADHQLDAKVLGITNFISSIQILNINNFIEDHQLEHLKLVTDFAQLTTNRQNENLLTSTSKPFQKLLILFRDWSDEEFGYRYGPGYDGGELYLKRVLNSKVGTNLNVQDVQDHIKDSYDNIDAFLLTSPGEIISDETFDGRWNLLNDEFKVQIKTLIESILSPKNLALKKIFDKKVTAKELLKYILLIFAAFKGSDAPKSKFIFDSFIKPELTELSEQAVNEYMKKMRQSTDHTNPNYAIKLLTDHNRIKMEVIEIFKNVPKMTSKNEFIGLISLNIEIAFLNWKPSVKTLHDQYIAHKKQLEYQAWQSLQARREGARRIYEKTPQYQSCRFFTMYMHDCGMTNNVNSVT</sequence>
<dbReference type="AlphaFoldDB" id="A0A9N9WPG5"/>
<protein>
    <recommendedName>
        <fullName evidence="5">GB1/RHD3-type G domain-containing protein</fullName>
    </recommendedName>
</protein>
<dbReference type="GO" id="GO:0005525">
    <property type="term" value="F:GTP binding"/>
    <property type="evidence" value="ECO:0007669"/>
    <property type="project" value="UniProtKB-KW"/>
</dbReference>
<dbReference type="InterPro" id="IPR030386">
    <property type="entry name" value="G_GB1_RHD3_dom"/>
</dbReference>
<dbReference type="EMBL" id="OU895877">
    <property type="protein sequence ID" value="CAG9799915.1"/>
    <property type="molecule type" value="Genomic_DNA"/>
</dbReference>
<feature type="chain" id="PRO_5040425902" description="GB1/RHD3-type G domain-containing protein" evidence="4">
    <location>
        <begin position="22"/>
        <end position="507"/>
    </location>
</feature>
<comment type="similarity">
    <text evidence="3">Belongs to the TRAFAC class dynamin-like GTPase superfamily. GB1/RHD3 GTPase family.</text>
</comment>
<dbReference type="PANTHER" id="PTHR10751">
    <property type="entry name" value="GUANYLATE BINDING PROTEIN"/>
    <property type="match status" value="1"/>
</dbReference>
<keyword evidence="2" id="KW-0342">GTP-binding</keyword>
<evidence type="ECO:0000313" key="6">
    <source>
        <dbReference type="EMBL" id="CAG9799915.1"/>
    </source>
</evidence>
<evidence type="ECO:0000256" key="4">
    <source>
        <dbReference type="SAM" id="SignalP"/>
    </source>
</evidence>
<keyword evidence="4" id="KW-0732">Signal</keyword>
<dbReference type="Gene3D" id="3.40.50.300">
    <property type="entry name" value="P-loop containing nucleotide triphosphate hydrolases"/>
    <property type="match status" value="1"/>
</dbReference>